<evidence type="ECO:0000313" key="3">
    <source>
        <dbReference type="EMBL" id="MDT0317993.1"/>
    </source>
</evidence>
<keyword evidence="4" id="KW-1185">Reference proteome</keyword>
<name>A0ABU2LK83_9ACTN</name>
<evidence type="ECO:0000256" key="2">
    <source>
        <dbReference type="SAM" id="Phobius"/>
    </source>
</evidence>
<dbReference type="Proteomes" id="UP001183420">
    <property type="component" value="Unassembled WGS sequence"/>
</dbReference>
<feature type="transmembrane region" description="Helical" evidence="2">
    <location>
        <begin position="71"/>
        <end position="90"/>
    </location>
</feature>
<feature type="compositionally biased region" description="Gly residues" evidence="1">
    <location>
        <begin position="322"/>
        <end position="350"/>
    </location>
</feature>
<evidence type="ECO:0000313" key="4">
    <source>
        <dbReference type="Proteomes" id="UP001183420"/>
    </source>
</evidence>
<sequence length="422" mass="41595">MDVSGFAGDGDALADGPEGRWGEAVAGDGGSGEAEIRALFRDVVGTLEPSRGALAQLREAVPMRRRRRRRLWLGAAASVALLGVGAPVVMSAAEHVRGGGGGATLDAGAERTAGGEPEGRGDAGGADSHPAGGDSEAPGRPGEDAENGGQPLDGDADDGHATTRDGSEMGLTSPTCARTQLGQARTSTESPDAEGRVYGTIRLVNVSDSPCRVTGNGELAALPVGMASTDGIQVVDRTEGDRAERLPTPDETYEELVLPPGEAYEVRFAWVPSGQAVDSCAVAAEPVEGGAEGPSPNGGRSESAADEPTATSGAGSESDSGGDTGTTTGGETTSGGDTGTTTGGDTGGGESPDTGTDSGATTDTGGGESPGTATGGDTGPTTDGVVLRYTPAAGQPEAAQILLEGSCSGTIYRTGVLQAPAE</sequence>
<feature type="compositionally biased region" description="Gly residues" evidence="1">
    <location>
        <begin position="364"/>
        <end position="378"/>
    </location>
</feature>
<comment type="caution">
    <text evidence="3">The sequence shown here is derived from an EMBL/GenBank/DDBJ whole genome shotgun (WGS) entry which is preliminary data.</text>
</comment>
<protein>
    <recommendedName>
        <fullName evidence="5">DUF4232 domain-containing protein</fullName>
    </recommendedName>
</protein>
<dbReference type="RefSeq" id="WP_311596349.1">
    <property type="nucleotide sequence ID" value="NZ_JAVREM010000004.1"/>
</dbReference>
<feature type="compositionally biased region" description="Polar residues" evidence="1">
    <location>
        <begin position="170"/>
        <end position="190"/>
    </location>
</feature>
<feature type="region of interest" description="Disordered" evidence="1">
    <location>
        <begin position="97"/>
        <end position="193"/>
    </location>
</feature>
<keyword evidence="2" id="KW-1133">Transmembrane helix</keyword>
<evidence type="ECO:0000256" key="1">
    <source>
        <dbReference type="SAM" id="MobiDB-lite"/>
    </source>
</evidence>
<dbReference type="EMBL" id="JAVREM010000004">
    <property type="protein sequence ID" value="MDT0317993.1"/>
    <property type="molecule type" value="Genomic_DNA"/>
</dbReference>
<evidence type="ECO:0008006" key="5">
    <source>
        <dbReference type="Google" id="ProtNLM"/>
    </source>
</evidence>
<accession>A0ABU2LK83</accession>
<reference evidence="4" key="1">
    <citation type="submission" date="2023-07" db="EMBL/GenBank/DDBJ databases">
        <title>30 novel species of actinomycetes from the DSMZ collection.</title>
        <authorList>
            <person name="Nouioui I."/>
        </authorList>
    </citation>
    <scope>NUCLEOTIDE SEQUENCE [LARGE SCALE GENOMIC DNA]</scope>
    <source>
        <strain evidence="4">DSM 44918</strain>
    </source>
</reference>
<feature type="compositionally biased region" description="Basic and acidic residues" evidence="1">
    <location>
        <begin position="157"/>
        <end position="167"/>
    </location>
</feature>
<feature type="region of interest" description="Disordered" evidence="1">
    <location>
        <begin position="1"/>
        <end position="30"/>
    </location>
</feature>
<keyword evidence="2" id="KW-0812">Transmembrane</keyword>
<proteinExistence type="predicted"/>
<feature type="region of interest" description="Disordered" evidence="1">
    <location>
        <begin position="287"/>
        <end position="386"/>
    </location>
</feature>
<feature type="compositionally biased region" description="Low complexity" evidence="1">
    <location>
        <begin position="309"/>
        <end position="321"/>
    </location>
</feature>
<keyword evidence="2" id="KW-0472">Membrane</keyword>
<organism evidence="3 4">
    <name type="scientific">Streptomyces millisiae</name>
    <dbReference type="NCBI Taxonomy" id="3075542"/>
    <lineage>
        <taxon>Bacteria</taxon>
        <taxon>Bacillati</taxon>
        <taxon>Actinomycetota</taxon>
        <taxon>Actinomycetes</taxon>
        <taxon>Kitasatosporales</taxon>
        <taxon>Streptomycetaceae</taxon>
        <taxon>Streptomyces</taxon>
    </lineage>
</organism>
<feature type="compositionally biased region" description="Low complexity" evidence="1">
    <location>
        <begin position="351"/>
        <end position="363"/>
    </location>
</feature>
<gene>
    <name evidence="3" type="ORF">RNC47_06515</name>
</gene>